<evidence type="ECO:0000313" key="2">
    <source>
        <dbReference type="EMBL" id="MFC6038438.1"/>
    </source>
</evidence>
<proteinExistence type="predicted"/>
<evidence type="ECO:0000313" key="3">
    <source>
        <dbReference type="Proteomes" id="UP001596170"/>
    </source>
</evidence>
<evidence type="ECO:0000256" key="1">
    <source>
        <dbReference type="SAM" id="MobiDB-lite"/>
    </source>
</evidence>
<feature type="region of interest" description="Disordered" evidence="1">
    <location>
        <begin position="83"/>
        <end position="108"/>
    </location>
</feature>
<dbReference type="EMBL" id="JBHSRI010000002">
    <property type="protein sequence ID" value="MFC6038438.1"/>
    <property type="molecule type" value="Genomic_DNA"/>
</dbReference>
<keyword evidence="3" id="KW-1185">Reference proteome</keyword>
<organism evidence="2 3">
    <name type="scientific">Paenisporosarcina macmurdoensis</name>
    <dbReference type="NCBI Taxonomy" id="212659"/>
    <lineage>
        <taxon>Bacteria</taxon>
        <taxon>Bacillati</taxon>
        <taxon>Bacillota</taxon>
        <taxon>Bacilli</taxon>
        <taxon>Bacillales</taxon>
        <taxon>Caryophanaceae</taxon>
        <taxon>Paenisporosarcina</taxon>
    </lineage>
</organism>
<gene>
    <name evidence="2" type="ORF">ACFPYN_03115</name>
</gene>
<evidence type="ECO:0008006" key="4">
    <source>
        <dbReference type="Google" id="ProtNLM"/>
    </source>
</evidence>
<dbReference type="RefSeq" id="WP_377732456.1">
    <property type="nucleotide sequence ID" value="NZ_JBHSRI010000002.1"/>
</dbReference>
<accession>A0ABW1L568</accession>
<sequence length="146" mass="16560">MKIGKKIYYDKLTGNVIVSTSEMNGNVVPTSMEYDMMLYKELSERNPQTVGLTELSYGAYSEDFEASIGYSIDVVTGLIQFTYPDPDPDPNASEDNKPKPRKPLTEKVDELEATFMYDSMMKDMVIDDMNNGQAEMMYQLMMKGVI</sequence>
<feature type="compositionally biased region" description="Basic and acidic residues" evidence="1">
    <location>
        <begin position="94"/>
        <end position="108"/>
    </location>
</feature>
<name>A0ABW1L568_9BACL</name>
<reference evidence="3" key="1">
    <citation type="journal article" date="2019" name="Int. J. Syst. Evol. Microbiol.">
        <title>The Global Catalogue of Microorganisms (GCM) 10K type strain sequencing project: providing services to taxonomists for standard genome sequencing and annotation.</title>
        <authorList>
            <consortium name="The Broad Institute Genomics Platform"/>
            <consortium name="The Broad Institute Genome Sequencing Center for Infectious Disease"/>
            <person name="Wu L."/>
            <person name="Ma J."/>
        </authorList>
    </citation>
    <scope>NUCLEOTIDE SEQUENCE [LARGE SCALE GENOMIC DNA]</scope>
    <source>
        <strain evidence="3">CCUG 54527</strain>
    </source>
</reference>
<comment type="caution">
    <text evidence="2">The sequence shown here is derived from an EMBL/GenBank/DDBJ whole genome shotgun (WGS) entry which is preliminary data.</text>
</comment>
<protein>
    <recommendedName>
        <fullName evidence="4">Phage tail protein</fullName>
    </recommendedName>
</protein>
<dbReference type="Proteomes" id="UP001596170">
    <property type="component" value="Unassembled WGS sequence"/>
</dbReference>